<sequence>MREAGKMTARSNFSCLQLLSARPVLTSESQEEFDALAIAMIEYIKPDDPIRESWVMDVIQATWEIVRYQRTRTALIQSQYRNALSNLLQHVADVDELIALHLADGWFGTRAGKQEVAKRLEPFSLNETAIEAEAIRMVFPDLEVLDSLLTSALKRRNKALRLLSESEAPLARRAREVSNRIIAENEAEGRRSERAE</sequence>
<dbReference type="EMBL" id="NAFI01000159">
    <property type="protein sequence ID" value="OSJ14483.1"/>
    <property type="molecule type" value="Genomic_DNA"/>
</dbReference>
<evidence type="ECO:0000313" key="2">
    <source>
        <dbReference type="Proteomes" id="UP000193553"/>
    </source>
</evidence>
<name>A0A1X3HAT2_9BRAD</name>
<gene>
    <name evidence="1" type="ORF">BSZ18_09570</name>
</gene>
<organism evidence="1 2">
    <name type="scientific">Bradyrhizobium canariense</name>
    <dbReference type="NCBI Taxonomy" id="255045"/>
    <lineage>
        <taxon>Bacteria</taxon>
        <taxon>Pseudomonadati</taxon>
        <taxon>Pseudomonadota</taxon>
        <taxon>Alphaproteobacteria</taxon>
        <taxon>Hyphomicrobiales</taxon>
        <taxon>Nitrobacteraceae</taxon>
        <taxon>Bradyrhizobium</taxon>
    </lineage>
</organism>
<accession>A0A1X3HAT2</accession>
<evidence type="ECO:0000313" key="1">
    <source>
        <dbReference type="EMBL" id="OSJ14483.1"/>
    </source>
</evidence>
<dbReference type="Proteomes" id="UP000193553">
    <property type="component" value="Unassembled WGS sequence"/>
</dbReference>
<dbReference type="AlphaFoldDB" id="A0A1X3HAT2"/>
<reference evidence="1 2" key="1">
    <citation type="submission" date="2017-03" db="EMBL/GenBank/DDBJ databases">
        <title>Whole genome sequences of fourteen strains of Bradyrhizobium canariense and one strain of Bradyrhizobium japonicum isolated from Lupinus (Papilionoideae: Genisteae) species in Algeria.</title>
        <authorList>
            <person name="Crovadore J."/>
            <person name="Chekireb D."/>
            <person name="Brachmann A."/>
            <person name="Chablais R."/>
            <person name="Cochard B."/>
            <person name="Lefort F."/>
        </authorList>
    </citation>
    <scope>NUCLEOTIDE SEQUENCE [LARGE SCALE GENOMIC DNA]</scope>
    <source>
        <strain evidence="1 2">UBMA195</strain>
    </source>
</reference>
<protein>
    <submittedName>
        <fullName evidence="1">Uncharacterized protein</fullName>
    </submittedName>
</protein>
<comment type="caution">
    <text evidence="1">The sequence shown here is derived from an EMBL/GenBank/DDBJ whole genome shotgun (WGS) entry which is preliminary data.</text>
</comment>
<proteinExistence type="predicted"/>